<feature type="domain" description="Pop1 N-terminal" evidence="5">
    <location>
        <begin position="142"/>
        <end position="209"/>
    </location>
</feature>
<evidence type="ECO:0000259" key="5">
    <source>
        <dbReference type="Pfam" id="PF06978"/>
    </source>
</evidence>
<protein>
    <submittedName>
        <fullName evidence="8">Uncharacterized protein</fullName>
    </submittedName>
</protein>
<feature type="compositionally biased region" description="Basic residues" evidence="4">
    <location>
        <begin position="91"/>
        <end position="109"/>
    </location>
</feature>
<reference evidence="8" key="2">
    <citation type="submission" date="2019-04" db="EMBL/GenBank/DDBJ databases">
        <authorList>
            <person name="Kadobianskyi M."/>
            <person name="Schulze L."/>
            <person name="Schuelke M."/>
            <person name="Judkewitz B."/>
        </authorList>
    </citation>
    <scope>NUCLEOTIDE SEQUENCE</scope>
    <source>
        <strain evidence="8">Bolton</strain>
        <tissue evidence="8">Whole-body</tissue>
    </source>
</reference>
<keyword evidence="2" id="KW-0819">tRNA processing</keyword>
<dbReference type="InterPro" id="IPR009723">
    <property type="entry name" value="Pop1_N"/>
</dbReference>
<dbReference type="EMBL" id="SRMA01026482">
    <property type="protein sequence ID" value="TRY83316.1"/>
    <property type="molecule type" value="Genomic_DNA"/>
</dbReference>
<evidence type="ECO:0000313" key="8">
    <source>
        <dbReference type="EMBL" id="TRY83315.1"/>
    </source>
</evidence>
<dbReference type="InterPro" id="IPR039182">
    <property type="entry name" value="Pop1"/>
</dbReference>
<evidence type="ECO:0000313" key="9">
    <source>
        <dbReference type="Proteomes" id="UP000316079"/>
    </source>
</evidence>
<dbReference type="AlphaFoldDB" id="A0A553Q063"/>
<dbReference type="PANTHER" id="PTHR22731">
    <property type="entry name" value="RIBONUCLEASES P/MRP PROTEIN SUBUNIT POP1"/>
    <property type="match status" value="1"/>
</dbReference>
<feature type="compositionally biased region" description="Low complexity" evidence="4">
    <location>
        <begin position="24"/>
        <end position="33"/>
    </location>
</feature>
<sequence>MPGAKQRMKDRKMKNQPRSVEFTSSGQGQSSQGAGWVRGHQPKGQGIGPELPKYITASFFAQARAAEVCSMLKAAGTVSGSSALFRSLPNHMRRRTMSHNSKRLPRRLREKLAERPLQTPPPPPQVKRRSRCARRRHGNLLAEFSRRQRKHKWLETHLWHAKRFHMSRMWGYTVPLESTAKTYRASYRAMDTHAVLQDVSYLCCLELRGPEDQILGALRPLTSKHTGGSLLSPRTLSGGFMGSGVLYKADQYPAGALGPVEILWRPRTSKQTTEGTDGEQATKHAAEERQLWIWLHPALKQDVLGELLKMCGCSEAVGLLKASAPNPSEEDTPQTCSIISQGVKRKLENDAEPNEHLAKRVRFLGEATGAPESWKSLGSGITISDLSMEFTHLRLVGPLAHLVLTDTLQMAKDEEMEEMLQRSGDTHLSIHHQQSHIFSLLRGVCSSGEFPAGCVLGLTVRDPRITLPQKRGKTIPDLQLLSTAPGAAAPPCSPSSVNICLFMYASEVPGVRELLLSGVPAHCSQSTLWDASVRDHVTRSRPSEQDLNRMKSEQLVPGSSLCVSSVPVPVLLVHQPGRQCTSMSVSGKEQAGWGSGWDLLLPKGWAMAFWIPLVYRGVRVGGIRLSLKHFEFMGRPHFPQDYPDCPAGDLFLSEQEAELIEQYKRRPPSKRTNFIKHNTLAPFRSPWSQLVQEWHQRSKEKTEVTEQKMETGENLDSQISLRLNPPGFTVLRSVRKLRLLSSWCQPRRTSSGPVLTLSLMQGVVSHCDAGLSVVWVRIRLLRKGHPEPRASLCVPTPEDLHQLKRGEFTGPTEPLNKSQSEKTVVSDKDSSDHVRGVYPTPLPPLLPTSSCRPLLGWVTRADFCLPEGVGAAVGFVSVCGLLDLLLKTPEDQRGTVLIRNPTSRQYRYACLSIDC</sequence>
<name>A0A553Q063_9TELE</name>
<feature type="compositionally biased region" description="Basic and acidic residues" evidence="4">
    <location>
        <begin position="824"/>
        <end position="833"/>
    </location>
</feature>
<feature type="region of interest" description="Disordered" evidence="4">
    <location>
        <begin position="89"/>
        <end position="132"/>
    </location>
</feature>
<dbReference type="GO" id="GO:0001682">
    <property type="term" value="P:tRNA 5'-leader removal"/>
    <property type="evidence" value="ECO:0007669"/>
    <property type="project" value="InterPro"/>
</dbReference>
<evidence type="ECO:0000256" key="1">
    <source>
        <dbReference type="ARBA" id="ARBA00004123"/>
    </source>
</evidence>
<dbReference type="Pfam" id="PF06978">
    <property type="entry name" value="POP1_N"/>
    <property type="match status" value="2"/>
</dbReference>
<dbReference type="PANTHER" id="PTHR22731:SF3">
    <property type="entry name" value="RIBONUCLEASES P_MRP PROTEIN SUBUNIT POP1"/>
    <property type="match status" value="1"/>
</dbReference>
<keyword evidence="9" id="KW-1185">Reference proteome</keyword>
<feature type="region of interest" description="Disordered" evidence="4">
    <location>
        <begin position="1"/>
        <end position="49"/>
    </location>
</feature>
<comment type="caution">
    <text evidence="8">The sequence shown here is derived from an EMBL/GenBank/DDBJ whole genome shotgun (WGS) entry which is preliminary data.</text>
</comment>
<dbReference type="Pfam" id="PF08170">
    <property type="entry name" value="POPLD"/>
    <property type="match status" value="1"/>
</dbReference>
<dbReference type="GO" id="GO:0005655">
    <property type="term" value="C:nucleolar ribonuclease P complex"/>
    <property type="evidence" value="ECO:0007669"/>
    <property type="project" value="InterPro"/>
</dbReference>
<dbReference type="Pfam" id="PF22770">
    <property type="entry name" value="POP1_C"/>
    <property type="match status" value="1"/>
</dbReference>
<dbReference type="InterPro" id="IPR012590">
    <property type="entry name" value="POPLD_dom"/>
</dbReference>
<proteinExistence type="predicted"/>
<accession>A0A553Q063</accession>
<dbReference type="InterPro" id="IPR055079">
    <property type="entry name" value="POP1_C"/>
</dbReference>
<dbReference type="Proteomes" id="UP000316079">
    <property type="component" value="Unassembled WGS sequence"/>
</dbReference>
<keyword evidence="3" id="KW-0539">Nucleus</keyword>
<evidence type="ECO:0000259" key="7">
    <source>
        <dbReference type="Pfam" id="PF22770"/>
    </source>
</evidence>
<evidence type="ECO:0000256" key="4">
    <source>
        <dbReference type="SAM" id="MobiDB-lite"/>
    </source>
</evidence>
<dbReference type="EMBL" id="SRMA01026482">
    <property type="protein sequence ID" value="TRY83315.1"/>
    <property type="molecule type" value="Genomic_DNA"/>
</dbReference>
<feature type="compositionally biased region" description="Basic residues" evidence="4">
    <location>
        <begin position="1"/>
        <end position="15"/>
    </location>
</feature>
<feature type="region of interest" description="Disordered" evidence="4">
    <location>
        <begin position="805"/>
        <end position="833"/>
    </location>
</feature>
<gene>
    <name evidence="8" type="ORF">DNTS_006040</name>
</gene>
<evidence type="ECO:0000259" key="6">
    <source>
        <dbReference type="Pfam" id="PF08170"/>
    </source>
</evidence>
<dbReference type="OrthoDB" id="442863at2759"/>
<feature type="domain" description="POPLD" evidence="6">
    <location>
        <begin position="596"/>
        <end position="687"/>
    </location>
</feature>
<dbReference type="GO" id="GO:0000172">
    <property type="term" value="C:ribonuclease MRP complex"/>
    <property type="evidence" value="ECO:0007669"/>
    <property type="project" value="InterPro"/>
</dbReference>
<feature type="domain" description="Pop1 N-terminal" evidence="5">
    <location>
        <begin position="60"/>
        <end position="131"/>
    </location>
</feature>
<evidence type="ECO:0000256" key="2">
    <source>
        <dbReference type="ARBA" id="ARBA00022694"/>
    </source>
</evidence>
<organism evidence="8 9">
    <name type="scientific">Danionella cerebrum</name>
    <dbReference type="NCBI Taxonomy" id="2873325"/>
    <lineage>
        <taxon>Eukaryota</taxon>
        <taxon>Metazoa</taxon>
        <taxon>Chordata</taxon>
        <taxon>Craniata</taxon>
        <taxon>Vertebrata</taxon>
        <taxon>Euteleostomi</taxon>
        <taxon>Actinopterygii</taxon>
        <taxon>Neopterygii</taxon>
        <taxon>Teleostei</taxon>
        <taxon>Ostariophysi</taxon>
        <taxon>Cypriniformes</taxon>
        <taxon>Danionidae</taxon>
        <taxon>Danioninae</taxon>
        <taxon>Danionella</taxon>
    </lineage>
</organism>
<dbReference type="STRING" id="623744.A0A553Q063"/>
<evidence type="ECO:0000256" key="3">
    <source>
        <dbReference type="ARBA" id="ARBA00023242"/>
    </source>
</evidence>
<comment type="subcellular location">
    <subcellularLocation>
        <location evidence="1">Nucleus</location>
    </subcellularLocation>
</comment>
<feature type="domain" description="POP1 C-terminal" evidence="7">
    <location>
        <begin position="828"/>
        <end position="914"/>
    </location>
</feature>
<reference evidence="8 9" key="1">
    <citation type="journal article" date="2019" name="Sci. Data">
        <title>Hybrid genome assembly and annotation of Danionella translucida.</title>
        <authorList>
            <person name="Kadobianskyi M."/>
            <person name="Schulze L."/>
            <person name="Schuelke M."/>
            <person name="Judkewitz B."/>
        </authorList>
    </citation>
    <scope>NUCLEOTIDE SEQUENCE [LARGE SCALE GENOMIC DNA]</scope>
    <source>
        <strain evidence="8 9">Bolton</strain>
    </source>
</reference>